<protein>
    <submittedName>
        <fullName evidence="8">STAS domain-containing protein</fullName>
    </submittedName>
</protein>
<name>A0A914Y8D8_9BILA</name>
<evidence type="ECO:0000313" key="7">
    <source>
        <dbReference type="Proteomes" id="UP000887577"/>
    </source>
</evidence>
<feature type="transmembrane region" description="Helical" evidence="5">
    <location>
        <begin position="12"/>
        <end position="34"/>
    </location>
</feature>
<dbReference type="Gene3D" id="3.30.750.24">
    <property type="entry name" value="STAS domain"/>
    <property type="match status" value="1"/>
</dbReference>
<feature type="transmembrane region" description="Helical" evidence="5">
    <location>
        <begin position="392"/>
        <end position="424"/>
    </location>
</feature>
<dbReference type="Pfam" id="PF00916">
    <property type="entry name" value="Sulfate_transp"/>
    <property type="match status" value="1"/>
</dbReference>
<keyword evidence="7" id="KW-1185">Reference proteome</keyword>
<dbReference type="PANTHER" id="PTHR11814">
    <property type="entry name" value="SULFATE TRANSPORTER"/>
    <property type="match status" value="1"/>
</dbReference>
<dbReference type="PROSITE" id="PS50801">
    <property type="entry name" value="STAS"/>
    <property type="match status" value="1"/>
</dbReference>
<feature type="transmembrane region" description="Helical" evidence="5">
    <location>
        <begin position="189"/>
        <end position="212"/>
    </location>
</feature>
<organism evidence="7 8">
    <name type="scientific">Panagrolaimus superbus</name>
    <dbReference type="NCBI Taxonomy" id="310955"/>
    <lineage>
        <taxon>Eukaryota</taxon>
        <taxon>Metazoa</taxon>
        <taxon>Ecdysozoa</taxon>
        <taxon>Nematoda</taxon>
        <taxon>Chromadorea</taxon>
        <taxon>Rhabditida</taxon>
        <taxon>Tylenchina</taxon>
        <taxon>Panagrolaimomorpha</taxon>
        <taxon>Panagrolaimoidea</taxon>
        <taxon>Panagrolaimidae</taxon>
        <taxon>Panagrolaimus</taxon>
    </lineage>
</organism>
<feature type="transmembrane region" description="Helical" evidence="5">
    <location>
        <begin position="362"/>
        <end position="380"/>
    </location>
</feature>
<dbReference type="CDD" id="cd07042">
    <property type="entry name" value="STAS_SulP_like_sulfate_transporter"/>
    <property type="match status" value="1"/>
</dbReference>
<dbReference type="Proteomes" id="UP000887577">
    <property type="component" value="Unplaced"/>
</dbReference>
<accession>A0A914Y8D8</accession>
<dbReference type="Pfam" id="PF01740">
    <property type="entry name" value="STAS"/>
    <property type="match status" value="1"/>
</dbReference>
<feature type="transmembrane region" description="Helical" evidence="5">
    <location>
        <begin position="335"/>
        <end position="355"/>
    </location>
</feature>
<evidence type="ECO:0000259" key="6">
    <source>
        <dbReference type="PROSITE" id="PS50801"/>
    </source>
</evidence>
<feature type="transmembrane region" description="Helical" evidence="5">
    <location>
        <begin position="63"/>
        <end position="82"/>
    </location>
</feature>
<dbReference type="InterPro" id="IPR036513">
    <property type="entry name" value="STAS_dom_sf"/>
</dbReference>
<dbReference type="InterPro" id="IPR001902">
    <property type="entry name" value="SLC26A/SulP_fam"/>
</dbReference>
<dbReference type="InterPro" id="IPR011547">
    <property type="entry name" value="SLC26A/SulP_dom"/>
</dbReference>
<sequence>MPKYKIADNLFSDVIAGITVGIMAVPQGMAYSQLANVDPVYGLYSSFFAPLFYFFFGTSRHIAIGVFAVASMMVGNVVTTLIHDKQQLTTSISNVTTVYTRYYSNIVPFEVTPVTLISTLTFTVSLYQIAMAVLRLSFLTSFMSDQLVAGYTTGSAFHVLIAQFSKIIGVKLPRRKGLFMLPRMIGDTIVAIPQSNLFTLGMSAFGLCFLFVTREYFNPWFARYSRIPVPFELLLVIAMTLSSYFFNFNEIHNVPIVKHIPEGIPLPSLPDFRLIPYIWMDALTLSIICYMIDANQELYAIGFSSLLSSFFPVYPAGGSLSRSSVCEMSGAKSQIYVIFTTLLLLIVILWLGPLLEPLPMCILACIVIISLKGLFMQFSQLKRLWRVSKYDFIIWIISCGTTFLSDPSIGLIISFAFVLFSVVLREQWPRVQRLYSTPNYDAFKDGLVYQGLTPLGKGVVILKFESALHFANCEQFKEKIFEVVEDSDFHSVVVEKPRRLSMADEEIVRLQGMNQYKRRLIIIDCSAICFIDTMGAEIMCEARKFAAESCTDLVYADIPEPVLDVLLLKDFKDFLPMDALYPNVREALKAAGIDRL</sequence>
<evidence type="ECO:0000256" key="4">
    <source>
        <dbReference type="ARBA" id="ARBA00023136"/>
    </source>
</evidence>
<feature type="transmembrane region" description="Helical" evidence="5">
    <location>
        <begin position="298"/>
        <end position="315"/>
    </location>
</feature>
<dbReference type="GO" id="GO:0016020">
    <property type="term" value="C:membrane"/>
    <property type="evidence" value="ECO:0007669"/>
    <property type="project" value="UniProtKB-SubCell"/>
</dbReference>
<feature type="transmembrane region" description="Helical" evidence="5">
    <location>
        <begin position="148"/>
        <end position="169"/>
    </location>
</feature>
<evidence type="ECO:0000313" key="8">
    <source>
        <dbReference type="WBParaSite" id="PSU_v2.g13858.t1"/>
    </source>
</evidence>
<feature type="domain" description="STAS" evidence="6">
    <location>
        <begin position="458"/>
        <end position="591"/>
    </location>
</feature>
<dbReference type="InterPro" id="IPR002645">
    <property type="entry name" value="STAS_dom"/>
</dbReference>
<keyword evidence="2 5" id="KW-0812">Transmembrane</keyword>
<dbReference type="WBParaSite" id="PSU_v2.g13858.t1">
    <property type="protein sequence ID" value="PSU_v2.g13858.t1"/>
    <property type="gene ID" value="PSU_v2.g13858"/>
</dbReference>
<feature type="transmembrane region" description="Helical" evidence="5">
    <location>
        <begin position="224"/>
        <end position="246"/>
    </location>
</feature>
<keyword evidence="4 5" id="KW-0472">Membrane</keyword>
<evidence type="ECO:0000256" key="1">
    <source>
        <dbReference type="ARBA" id="ARBA00004141"/>
    </source>
</evidence>
<proteinExistence type="predicted"/>
<dbReference type="AlphaFoldDB" id="A0A914Y8D8"/>
<dbReference type="SUPFAM" id="SSF52091">
    <property type="entry name" value="SpoIIaa-like"/>
    <property type="match status" value="1"/>
</dbReference>
<evidence type="ECO:0000256" key="5">
    <source>
        <dbReference type="SAM" id="Phobius"/>
    </source>
</evidence>
<evidence type="ECO:0000256" key="2">
    <source>
        <dbReference type="ARBA" id="ARBA00022692"/>
    </source>
</evidence>
<keyword evidence="3 5" id="KW-1133">Transmembrane helix</keyword>
<comment type="subcellular location">
    <subcellularLocation>
        <location evidence="1">Membrane</location>
        <topology evidence="1">Multi-pass membrane protein</topology>
    </subcellularLocation>
</comment>
<feature type="transmembrane region" description="Helical" evidence="5">
    <location>
        <begin position="40"/>
        <end position="56"/>
    </location>
</feature>
<feature type="transmembrane region" description="Helical" evidence="5">
    <location>
        <begin position="114"/>
        <end position="136"/>
    </location>
</feature>
<feature type="transmembrane region" description="Helical" evidence="5">
    <location>
        <begin position="274"/>
        <end position="291"/>
    </location>
</feature>
<reference evidence="8" key="1">
    <citation type="submission" date="2022-11" db="UniProtKB">
        <authorList>
            <consortium name="WormBaseParasite"/>
        </authorList>
    </citation>
    <scope>IDENTIFICATION</scope>
</reference>
<evidence type="ECO:0000256" key="3">
    <source>
        <dbReference type="ARBA" id="ARBA00022989"/>
    </source>
</evidence>
<dbReference type="GO" id="GO:0055085">
    <property type="term" value="P:transmembrane transport"/>
    <property type="evidence" value="ECO:0007669"/>
    <property type="project" value="InterPro"/>
</dbReference>